<gene>
    <name evidence="1" type="ORF">NSA47_02920</name>
</gene>
<dbReference type="AlphaFoldDB" id="A0AAE3HED1"/>
<dbReference type="Proteomes" id="UP001205748">
    <property type="component" value="Unassembled WGS sequence"/>
</dbReference>
<comment type="caution">
    <text evidence="1">The sequence shown here is derived from an EMBL/GenBank/DDBJ whole genome shotgun (WGS) entry which is preliminary data.</text>
</comment>
<dbReference type="RefSeq" id="WP_257529405.1">
    <property type="nucleotide sequence ID" value="NZ_JANKAS010000002.1"/>
</dbReference>
<evidence type="ECO:0000313" key="2">
    <source>
        <dbReference type="Proteomes" id="UP001205748"/>
    </source>
</evidence>
<dbReference type="EMBL" id="JANKAS010000002">
    <property type="protein sequence ID" value="MCR1897939.1"/>
    <property type="molecule type" value="Genomic_DNA"/>
</dbReference>
<protein>
    <submittedName>
        <fullName evidence="1">Uncharacterized protein</fullName>
    </submittedName>
</protein>
<proteinExistence type="predicted"/>
<evidence type="ECO:0000313" key="1">
    <source>
        <dbReference type="EMBL" id="MCR1897939.1"/>
    </source>
</evidence>
<sequence length="211" mass="24231">MERDINFNRDDCKMEFDMHHIKEVDCIVVDKVYSQYQDRECFPQLELEIESGTIECIKFAPGYIVPGTLIKSDMPNKPHFSRVRFELRIPYEIFMADGTTLKGNLPDIYKDIVMFVPEARDEFEFNIVVDTSSNILAEPIIDKCQVTFAVGVFIVIKVVGKVQLLVPTFGFCPEPPQSVDFSQENACDDFDDHSFPLFFPLQYGDLFGGEK</sequence>
<keyword evidence="2" id="KW-1185">Reference proteome</keyword>
<reference evidence="1" key="1">
    <citation type="submission" date="2022-07" db="EMBL/GenBank/DDBJ databases">
        <title>Enhanced cultured diversity of the mouse gut microbiota enables custom-made synthetic communities.</title>
        <authorList>
            <person name="Afrizal A."/>
        </authorList>
    </citation>
    <scope>NUCLEOTIDE SEQUENCE</scope>
    <source>
        <strain evidence="1">DSM 28593</strain>
    </source>
</reference>
<name>A0AAE3HED1_9FIRM</name>
<accession>A0AAE3HED1</accession>
<organism evidence="1 2">
    <name type="scientific">Irregularibacter muris</name>
    <dbReference type="NCBI Taxonomy" id="1796619"/>
    <lineage>
        <taxon>Bacteria</taxon>
        <taxon>Bacillati</taxon>
        <taxon>Bacillota</taxon>
        <taxon>Clostridia</taxon>
        <taxon>Eubacteriales</taxon>
        <taxon>Eubacteriaceae</taxon>
        <taxon>Irregularibacter</taxon>
    </lineage>
</organism>